<dbReference type="AlphaFoldDB" id="A0A6D2JI90"/>
<dbReference type="PANTHER" id="PTHR36344:SF1">
    <property type="entry name" value="RX N-TERMINAL DOMAIN-CONTAINING PROTEIN"/>
    <property type="match status" value="1"/>
</dbReference>
<dbReference type="EMBL" id="CACVBM020001213">
    <property type="protein sequence ID" value="CAA7039567.1"/>
    <property type="molecule type" value="Genomic_DNA"/>
</dbReference>
<dbReference type="OrthoDB" id="989112at2759"/>
<organism evidence="1 2">
    <name type="scientific">Microthlaspi erraticum</name>
    <dbReference type="NCBI Taxonomy" id="1685480"/>
    <lineage>
        <taxon>Eukaryota</taxon>
        <taxon>Viridiplantae</taxon>
        <taxon>Streptophyta</taxon>
        <taxon>Embryophyta</taxon>
        <taxon>Tracheophyta</taxon>
        <taxon>Spermatophyta</taxon>
        <taxon>Magnoliopsida</taxon>
        <taxon>eudicotyledons</taxon>
        <taxon>Gunneridae</taxon>
        <taxon>Pentapetalae</taxon>
        <taxon>rosids</taxon>
        <taxon>malvids</taxon>
        <taxon>Brassicales</taxon>
        <taxon>Brassicaceae</taxon>
        <taxon>Coluteocarpeae</taxon>
        <taxon>Microthlaspi</taxon>
    </lineage>
</organism>
<reference evidence="1" key="1">
    <citation type="submission" date="2020-01" db="EMBL/GenBank/DDBJ databases">
        <authorList>
            <person name="Mishra B."/>
        </authorList>
    </citation>
    <scope>NUCLEOTIDE SEQUENCE [LARGE SCALE GENOMIC DNA]</scope>
</reference>
<name>A0A6D2JI90_9BRAS</name>
<evidence type="ECO:0000313" key="2">
    <source>
        <dbReference type="Proteomes" id="UP000467841"/>
    </source>
</evidence>
<proteinExistence type="predicted"/>
<protein>
    <submittedName>
        <fullName evidence="1">Uncharacterized protein</fullName>
    </submittedName>
</protein>
<dbReference type="Proteomes" id="UP000467841">
    <property type="component" value="Unassembled WGS sequence"/>
</dbReference>
<keyword evidence="2" id="KW-1185">Reference proteome</keyword>
<accession>A0A6D2JI90</accession>
<comment type="caution">
    <text evidence="1">The sequence shown here is derived from an EMBL/GenBank/DDBJ whole genome shotgun (WGS) entry which is preliminary data.</text>
</comment>
<gene>
    <name evidence="1" type="ORF">MERR_LOCUS26802</name>
</gene>
<dbReference type="PANTHER" id="PTHR36344">
    <property type="entry name" value="RX N-TERMINAL DOMAIN-CONTAINING PROTEIN"/>
    <property type="match status" value="1"/>
</dbReference>
<evidence type="ECO:0000313" key="1">
    <source>
        <dbReference type="EMBL" id="CAA7039567.1"/>
    </source>
</evidence>
<sequence>MADMEIYNRLAILPQEIQDATNEKLHWEEMLGLFWEHPPALDPEFVGARMQLLRDRIRGLQQRISDLLQEQNFLIVCAIEHVRQRH</sequence>